<gene>
    <name evidence="3" type="ORF">RISW2_21400</name>
</gene>
<feature type="transmembrane region" description="Helical" evidence="1">
    <location>
        <begin position="123"/>
        <end position="141"/>
    </location>
</feature>
<name>X7FCM1_9RHOB</name>
<feature type="domain" description="EamA" evidence="2">
    <location>
        <begin position="5"/>
        <end position="137"/>
    </location>
</feature>
<feature type="transmembrane region" description="Helical" evidence="1">
    <location>
        <begin position="147"/>
        <end position="165"/>
    </location>
</feature>
<keyword evidence="1" id="KW-1133">Transmembrane helix</keyword>
<dbReference type="Proteomes" id="UP000023430">
    <property type="component" value="Unassembled WGS sequence"/>
</dbReference>
<protein>
    <submittedName>
        <fullName evidence="3">Membrane protein</fullName>
    </submittedName>
</protein>
<evidence type="ECO:0000259" key="2">
    <source>
        <dbReference type="Pfam" id="PF00892"/>
    </source>
</evidence>
<keyword evidence="4" id="KW-1185">Reference proteome</keyword>
<reference evidence="3 4" key="1">
    <citation type="submission" date="2014-01" db="EMBL/GenBank/DDBJ databases">
        <title>Roseivivax isoporae LMG 25204 Genome Sequencing.</title>
        <authorList>
            <person name="Lai Q."/>
            <person name="Li G."/>
            <person name="Shao Z."/>
        </authorList>
    </citation>
    <scope>NUCLEOTIDE SEQUENCE [LARGE SCALE GENOMIC DNA]</scope>
    <source>
        <strain evidence="3 4">LMG 25204</strain>
    </source>
</reference>
<dbReference type="Pfam" id="PF00892">
    <property type="entry name" value="EamA"/>
    <property type="match status" value="2"/>
</dbReference>
<evidence type="ECO:0000313" key="4">
    <source>
        <dbReference type="Proteomes" id="UP000023430"/>
    </source>
</evidence>
<organism evidence="3 4">
    <name type="scientific">Roseivivax isoporae LMG 25204</name>
    <dbReference type="NCBI Taxonomy" id="1449351"/>
    <lineage>
        <taxon>Bacteria</taxon>
        <taxon>Pseudomonadati</taxon>
        <taxon>Pseudomonadota</taxon>
        <taxon>Alphaproteobacteria</taxon>
        <taxon>Rhodobacterales</taxon>
        <taxon>Roseobacteraceae</taxon>
        <taxon>Roseivivax</taxon>
    </lineage>
</organism>
<evidence type="ECO:0000313" key="3">
    <source>
        <dbReference type="EMBL" id="ETX29809.1"/>
    </source>
</evidence>
<dbReference type="EMBL" id="JAME01000007">
    <property type="protein sequence ID" value="ETX29809.1"/>
    <property type="molecule type" value="Genomic_DNA"/>
</dbReference>
<dbReference type="AlphaFoldDB" id="X7FCM1"/>
<dbReference type="PANTHER" id="PTHR22911">
    <property type="entry name" value="ACYL-MALONYL CONDENSING ENZYME-RELATED"/>
    <property type="match status" value="1"/>
</dbReference>
<accession>X7FCM1</accession>
<feature type="transmembrane region" description="Helical" evidence="1">
    <location>
        <begin position="34"/>
        <end position="52"/>
    </location>
</feature>
<feature type="transmembrane region" description="Helical" evidence="1">
    <location>
        <begin position="231"/>
        <end position="255"/>
    </location>
</feature>
<dbReference type="SUPFAM" id="SSF103481">
    <property type="entry name" value="Multidrug resistance efflux transporter EmrE"/>
    <property type="match status" value="2"/>
</dbReference>
<dbReference type="InterPro" id="IPR000620">
    <property type="entry name" value="EamA_dom"/>
</dbReference>
<comment type="caution">
    <text evidence="3">The sequence shown here is derived from an EMBL/GenBank/DDBJ whole genome shotgun (WGS) entry which is preliminary data.</text>
</comment>
<dbReference type="OrthoDB" id="7165334at2"/>
<dbReference type="eggNOG" id="COG0697">
    <property type="taxonomic scope" value="Bacteria"/>
</dbReference>
<feature type="transmembrane region" description="Helical" evidence="1">
    <location>
        <begin position="93"/>
        <end position="114"/>
    </location>
</feature>
<evidence type="ECO:0000256" key="1">
    <source>
        <dbReference type="SAM" id="Phobius"/>
    </source>
</evidence>
<sequence>MDNLRGIALMVLAMAGFAIEDAFIKGAAATLPTGQILLTIGVVGGGIFALVAKSRGVRLISPVLLTPALLCRTAAEMVATISFVTAITLIPLAMASAIIQAVPLALAAGASLIFGEVVGWRRWSAILSGLVGVIVILRPGLEGFDVNALWAVLAVFGLAARDLAVRAVPATVGHLQLATYGLLTCVLSGLVLIPFTGLPVRPDPYAAAMLAGASIMGVFAYYAITAAARTGAVAVVTPFRYTRILFAIVVGLVAFSEVPDAATLAGAGLVVASGVYTLLRERSLARAAARRDAGAA</sequence>
<feature type="transmembrane region" description="Helical" evidence="1">
    <location>
        <begin position="261"/>
        <end position="279"/>
    </location>
</feature>
<feature type="transmembrane region" description="Helical" evidence="1">
    <location>
        <begin position="64"/>
        <end position="87"/>
    </location>
</feature>
<dbReference type="RefSeq" id="WP_043768184.1">
    <property type="nucleotide sequence ID" value="NZ_JAME01000007.1"/>
</dbReference>
<feature type="transmembrane region" description="Helical" evidence="1">
    <location>
        <begin position="177"/>
        <end position="198"/>
    </location>
</feature>
<feature type="transmembrane region" description="Helical" evidence="1">
    <location>
        <begin position="204"/>
        <end position="224"/>
    </location>
</feature>
<proteinExistence type="predicted"/>
<keyword evidence="1" id="KW-0812">Transmembrane</keyword>
<keyword evidence="1" id="KW-0472">Membrane</keyword>
<dbReference type="PANTHER" id="PTHR22911:SF135">
    <property type="entry name" value="BLR4310 PROTEIN"/>
    <property type="match status" value="1"/>
</dbReference>
<dbReference type="InterPro" id="IPR037185">
    <property type="entry name" value="EmrE-like"/>
</dbReference>
<feature type="domain" description="EamA" evidence="2">
    <location>
        <begin position="148"/>
        <end position="273"/>
    </location>
</feature>
<dbReference type="PATRIC" id="fig|1449351.3.peg.1316"/>
<dbReference type="STRING" id="1449351.RISW2_21400"/>
<dbReference type="GO" id="GO:0016020">
    <property type="term" value="C:membrane"/>
    <property type="evidence" value="ECO:0007669"/>
    <property type="project" value="InterPro"/>
</dbReference>